<evidence type="ECO:0000256" key="1">
    <source>
        <dbReference type="SAM" id="Phobius"/>
    </source>
</evidence>
<protein>
    <submittedName>
        <fullName evidence="2">DUF1097 domain-containing protein</fullName>
    </submittedName>
</protein>
<feature type="transmembrane region" description="Helical" evidence="1">
    <location>
        <begin position="121"/>
        <end position="144"/>
    </location>
</feature>
<name>A0A923EEF7_CLOTT</name>
<feature type="transmembrane region" description="Helical" evidence="1">
    <location>
        <begin position="73"/>
        <end position="91"/>
    </location>
</feature>
<keyword evidence="1" id="KW-1133">Transmembrane helix</keyword>
<dbReference type="AlphaFoldDB" id="A0A923EEF7"/>
<accession>A0A923EEF7</accession>
<dbReference type="Proteomes" id="UP000563151">
    <property type="component" value="Unassembled WGS sequence"/>
</dbReference>
<sequence>MSSLIALSITTAIFCGVWAYLSGIIGLISWAGFAGCTSFFAAGEKKEGFKVSIIANISGVFWAIVIIKVSNLLSFPIAGAIVTTIVTFAMCVQAKFKLFAHIPGTFIGSFSTFATNGNWKAILPTLIIGAILGYICETSGTWLYNLINKNNN</sequence>
<feature type="transmembrane region" description="Helical" evidence="1">
    <location>
        <begin position="6"/>
        <end position="36"/>
    </location>
</feature>
<evidence type="ECO:0000313" key="2">
    <source>
        <dbReference type="EMBL" id="MBC2399974.1"/>
    </source>
</evidence>
<dbReference type="InterPro" id="IPR009476">
    <property type="entry name" value="DUF1097"/>
</dbReference>
<comment type="caution">
    <text evidence="2">The sequence shown here is derived from an EMBL/GenBank/DDBJ whole genome shotgun (WGS) entry which is preliminary data.</text>
</comment>
<proteinExistence type="predicted"/>
<organism evidence="2 3">
    <name type="scientific">Clostridium tetanomorphum</name>
    <dbReference type="NCBI Taxonomy" id="1553"/>
    <lineage>
        <taxon>Bacteria</taxon>
        <taxon>Bacillati</taxon>
        <taxon>Bacillota</taxon>
        <taxon>Clostridia</taxon>
        <taxon>Eubacteriales</taxon>
        <taxon>Clostridiaceae</taxon>
        <taxon>Clostridium</taxon>
    </lineage>
</organism>
<gene>
    <name evidence="2" type="ORF">HGG79_19740</name>
</gene>
<keyword evidence="3" id="KW-1185">Reference proteome</keyword>
<dbReference type="Pfam" id="PF06496">
    <property type="entry name" value="DUF1097"/>
    <property type="match status" value="1"/>
</dbReference>
<evidence type="ECO:0000313" key="3">
    <source>
        <dbReference type="Proteomes" id="UP000563151"/>
    </source>
</evidence>
<keyword evidence="1" id="KW-0812">Transmembrane</keyword>
<feature type="transmembrane region" description="Helical" evidence="1">
    <location>
        <begin position="48"/>
        <end position="67"/>
    </location>
</feature>
<dbReference type="EMBL" id="JAAZWO010000042">
    <property type="protein sequence ID" value="MBC2399974.1"/>
    <property type="molecule type" value="Genomic_DNA"/>
</dbReference>
<dbReference type="RefSeq" id="WP_035151711.1">
    <property type="nucleotide sequence ID" value="NZ_JAAZWO010000042.1"/>
</dbReference>
<keyword evidence="1" id="KW-0472">Membrane</keyword>
<reference evidence="2 3" key="1">
    <citation type="submission" date="2020-04" db="EMBL/GenBank/DDBJ databases">
        <title>Genomic insights into acetone-butanol-ethanol (ABE) fermentation by sequencing solventogenic clostridia strains.</title>
        <authorList>
            <person name="Brown S."/>
        </authorList>
    </citation>
    <scope>NUCLEOTIDE SEQUENCE [LARGE SCALE GENOMIC DNA]</scope>
    <source>
        <strain evidence="2 3">DJ011</strain>
    </source>
</reference>